<dbReference type="Proteomes" id="UP001060085">
    <property type="component" value="Linkage Group LG02"/>
</dbReference>
<keyword evidence="2" id="KW-1185">Reference proteome</keyword>
<proteinExistence type="predicted"/>
<comment type="caution">
    <text evidence="1">The sequence shown here is derived from an EMBL/GenBank/DDBJ whole genome shotgun (WGS) entry which is preliminary data.</text>
</comment>
<dbReference type="EMBL" id="CM044702">
    <property type="protein sequence ID" value="KAI5676182.1"/>
    <property type="molecule type" value="Genomic_DNA"/>
</dbReference>
<name>A0ACC0BUB5_CATRO</name>
<gene>
    <name evidence="1" type="ORF">M9H77_07132</name>
</gene>
<accession>A0ACC0BUB5</accession>
<reference evidence="2" key="1">
    <citation type="journal article" date="2023" name="Nat. Plants">
        <title>Single-cell RNA sequencing provides a high-resolution roadmap for understanding the multicellular compartmentation of specialized metabolism.</title>
        <authorList>
            <person name="Sun S."/>
            <person name="Shen X."/>
            <person name="Li Y."/>
            <person name="Li Y."/>
            <person name="Wang S."/>
            <person name="Li R."/>
            <person name="Zhang H."/>
            <person name="Shen G."/>
            <person name="Guo B."/>
            <person name="Wei J."/>
            <person name="Xu J."/>
            <person name="St-Pierre B."/>
            <person name="Chen S."/>
            <person name="Sun C."/>
        </authorList>
    </citation>
    <scope>NUCLEOTIDE SEQUENCE [LARGE SCALE GENOMIC DNA]</scope>
</reference>
<evidence type="ECO:0000313" key="1">
    <source>
        <dbReference type="EMBL" id="KAI5676182.1"/>
    </source>
</evidence>
<organism evidence="1 2">
    <name type="scientific">Catharanthus roseus</name>
    <name type="common">Madagascar periwinkle</name>
    <name type="synonym">Vinca rosea</name>
    <dbReference type="NCBI Taxonomy" id="4058"/>
    <lineage>
        <taxon>Eukaryota</taxon>
        <taxon>Viridiplantae</taxon>
        <taxon>Streptophyta</taxon>
        <taxon>Embryophyta</taxon>
        <taxon>Tracheophyta</taxon>
        <taxon>Spermatophyta</taxon>
        <taxon>Magnoliopsida</taxon>
        <taxon>eudicotyledons</taxon>
        <taxon>Gunneridae</taxon>
        <taxon>Pentapetalae</taxon>
        <taxon>asterids</taxon>
        <taxon>lamiids</taxon>
        <taxon>Gentianales</taxon>
        <taxon>Apocynaceae</taxon>
        <taxon>Rauvolfioideae</taxon>
        <taxon>Vinceae</taxon>
        <taxon>Catharanthinae</taxon>
        <taxon>Catharanthus</taxon>
    </lineage>
</organism>
<protein>
    <submittedName>
        <fullName evidence="1">Uncharacterized protein</fullName>
    </submittedName>
</protein>
<evidence type="ECO:0000313" key="2">
    <source>
        <dbReference type="Proteomes" id="UP001060085"/>
    </source>
</evidence>
<sequence>MLQLGSTDNLVVNTSQTPYERSITKQPHYHITSQNRLQILVAPARSALGPTLVSNSSWLSTRGLSHRRVMRCPRRPIGHTLHGTSPLFKWIHSTESKTSMPSKKALVQRTSHVQCNSLTLPYT</sequence>